<name>A0A448XEM4_9PLAT</name>
<comment type="caution">
    <text evidence="2">The sequence shown here is derived from an EMBL/GenBank/DDBJ whole genome shotgun (WGS) entry which is preliminary data.</text>
</comment>
<evidence type="ECO:0000256" key="1">
    <source>
        <dbReference type="SAM" id="Phobius"/>
    </source>
</evidence>
<evidence type="ECO:0000313" key="2">
    <source>
        <dbReference type="EMBL" id="VEL34852.1"/>
    </source>
</evidence>
<organism evidence="2 3">
    <name type="scientific">Protopolystoma xenopodis</name>
    <dbReference type="NCBI Taxonomy" id="117903"/>
    <lineage>
        <taxon>Eukaryota</taxon>
        <taxon>Metazoa</taxon>
        <taxon>Spiralia</taxon>
        <taxon>Lophotrochozoa</taxon>
        <taxon>Platyhelminthes</taxon>
        <taxon>Monogenea</taxon>
        <taxon>Polyopisthocotylea</taxon>
        <taxon>Polystomatidea</taxon>
        <taxon>Polystomatidae</taxon>
        <taxon>Protopolystoma</taxon>
    </lineage>
</organism>
<sequence>MSPSSNDVRHITNEISVRIRAKRCGMSRGLHQPERIKAKRLQYNANSPTSPGEIDLRISSSCTFIRNESLHINFFVYSYFFLVFVHSHLTFSEPSSLPGYTSPNCVESLRAPAFPASWPVFIWRTVIVQPVCSIAFAIAHLVPDVIWPLYDPRIAPSMQLLRQTLQEFAVWIKTTIVSGCQKARILCCAIATTIFVWLQVGTN</sequence>
<proteinExistence type="predicted"/>
<feature type="transmembrane region" description="Helical" evidence="1">
    <location>
        <begin position="127"/>
        <end position="150"/>
    </location>
</feature>
<keyword evidence="1" id="KW-0812">Transmembrane</keyword>
<feature type="transmembrane region" description="Helical" evidence="1">
    <location>
        <begin position="74"/>
        <end position="91"/>
    </location>
</feature>
<reference evidence="2" key="1">
    <citation type="submission" date="2018-11" db="EMBL/GenBank/DDBJ databases">
        <authorList>
            <consortium name="Pathogen Informatics"/>
        </authorList>
    </citation>
    <scope>NUCLEOTIDE SEQUENCE</scope>
</reference>
<dbReference type="Proteomes" id="UP000784294">
    <property type="component" value="Unassembled WGS sequence"/>
</dbReference>
<gene>
    <name evidence="2" type="ORF">PXEA_LOCUS28292</name>
</gene>
<evidence type="ECO:0000313" key="3">
    <source>
        <dbReference type="Proteomes" id="UP000784294"/>
    </source>
</evidence>
<keyword evidence="1" id="KW-0472">Membrane</keyword>
<dbReference type="AlphaFoldDB" id="A0A448XEM4"/>
<keyword evidence="1" id="KW-1133">Transmembrane helix</keyword>
<protein>
    <submittedName>
        <fullName evidence="2">Uncharacterized protein</fullName>
    </submittedName>
</protein>
<feature type="transmembrane region" description="Helical" evidence="1">
    <location>
        <begin position="183"/>
        <end position="200"/>
    </location>
</feature>
<dbReference type="EMBL" id="CAAALY010248536">
    <property type="protein sequence ID" value="VEL34852.1"/>
    <property type="molecule type" value="Genomic_DNA"/>
</dbReference>
<accession>A0A448XEM4</accession>
<keyword evidence="3" id="KW-1185">Reference proteome</keyword>